<proteinExistence type="predicted"/>
<accession>A0A7W8D5P2</accession>
<dbReference type="Proteomes" id="UP000521199">
    <property type="component" value="Unassembled WGS sequence"/>
</dbReference>
<organism evidence="1 2">
    <name type="scientific">Chiayiivirga flava</name>
    <dbReference type="NCBI Taxonomy" id="659595"/>
    <lineage>
        <taxon>Bacteria</taxon>
        <taxon>Pseudomonadati</taxon>
        <taxon>Pseudomonadota</taxon>
        <taxon>Gammaproteobacteria</taxon>
        <taxon>Lysobacterales</taxon>
        <taxon>Lysobacteraceae</taxon>
        <taxon>Chiayiivirga</taxon>
    </lineage>
</organism>
<dbReference type="AlphaFoldDB" id="A0A7W8D5P2"/>
<evidence type="ECO:0000313" key="1">
    <source>
        <dbReference type="EMBL" id="MBB5208399.1"/>
    </source>
</evidence>
<evidence type="ECO:0000313" key="2">
    <source>
        <dbReference type="Proteomes" id="UP000521199"/>
    </source>
</evidence>
<reference evidence="1 2" key="1">
    <citation type="submission" date="2020-08" db="EMBL/GenBank/DDBJ databases">
        <title>Genomic Encyclopedia of Type Strains, Phase IV (KMG-IV): sequencing the most valuable type-strain genomes for metagenomic binning, comparative biology and taxonomic classification.</title>
        <authorList>
            <person name="Goeker M."/>
        </authorList>
    </citation>
    <scope>NUCLEOTIDE SEQUENCE [LARGE SCALE GENOMIC DNA]</scope>
    <source>
        <strain evidence="1 2">DSM 24163</strain>
    </source>
</reference>
<comment type="caution">
    <text evidence="1">The sequence shown here is derived from an EMBL/GenBank/DDBJ whole genome shotgun (WGS) entry which is preliminary data.</text>
</comment>
<sequence length="369" mass="39233">MITRRDTFVAALAAGGTAVAFVLPWQRLGSLVSGSRQAATGLGTGFDAMLGALDGTAEVGQAWLSSQEQAWTASTLAQALDTRIGPLAGETAQVETRIAAAIAADFADAALCQIEGWQLSRTECELAGLRWLALGDAPATVIDEEPAPKTPTDADAPAIAQITAWGPQSTEQDMPFNLQPDGHSGLWFQAQGVPSWAVVRIDGVAAPTQVQESGFTSGLFGEQQTRILARPGRYPIELYDPMREVAQPIGELVVRERAERVQRADGSRSEVFCAVTGWGPTSTRAGIAANPLPDGSLGLWFQLACAPRRVQLRFGDDRLRATRGDTAVTARVPLALIESPRVVPLFLRDVETGEELAVGDFHILDPATP</sequence>
<dbReference type="RefSeq" id="WP_183960931.1">
    <property type="nucleotide sequence ID" value="NZ_JACHHP010000003.1"/>
</dbReference>
<name>A0A7W8D5P2_9GAMM</name>
<keyword evidence="2" id="KW-1185">Reference proteome</keyword>
<dbReference type="EMBL" id="JACHHP010000003">
    <property type="protein sequence ID" value="MBB5208399.1"/>
    <property type="molecule type" value="Genomic_DNA"/>
</dbReference>
<protein>
    <submittedName>
        <fullName evidence="1">Uncharacterized protein</fullName>
    </submittedName>
</protein>
<gene>
    <name evidence="1" type="ORF">HNQ52_001941</name>
</gene>